<gene>
    <name evidence="2" type="ORF">UFOVP699_135</name>
</gene>
<feature type="compositionally biased region" description="Polar residues" evidence="1">
    <location>
        <begin position="343"/>
        <end position="357"/>
    </location>
</feature>
<accession>A0A6J5NJ67</accession>
<proteinExistence type="predicted"/>
<reference evidence="2" key="1">
    <citation type="submission" date="2020-04" db="EMBL/GenBank/DDBJ databases">
        <authorList>
            <person name="Chiriac C."/>
            <person name="Salcher M."/>
            <person name="Ghai R."/>
            <person name="Kavagutti S V."/>
        </authorList>
    </citation>
    <scope>NUCLEOTIDE SEQUENCE</scope>
</reference>
<evidence type="ECO:0000256" key="1">
    <source>
        <dbReference type="SAM" id="MobiDB-lite"/>
    </source>
</evidence>
<protein>
    <submittedName>
        <fullName evidence="2">Uncharacterized protein</fullName>
    </submittedName>
</protein>
<organism evidence="2">
    <name type="scientific">uncultured Caudovirales phage</name>
    <dbReference type="NCBI Taxonomy" id="2100421"/>
    <lineage>
        <taxon>Viruses</taxon>
        <taxon>Duplodnaviria</taxon>
        <taxon>Heunggongvirae</taxon>
        <taxon>Uroviricota</taxon>
        <taxon>Caudoviricetes</taxon>
        <taxon>Peduoviridae</taxon>
        <taxon>Maltschvirus</taxon>
        <taxon>Maltschvirus maltsch</taxon>
    </lineage>
</organism>
<dbReference type="EMBL" id="LR796670">
    <property type="protein sequence ID" value="CAB4159399.1"/>
    <property type="molecule type" value="Genomic_DNA"/>
</dbReference>
<name>A0A6J5NJ67_9CAUD</name>
<feature type="region of interest" description="Disordered" evidence="1">
    <location>
        <begin position="343"/>
        <end position="366"/>
    </location>
</feature>
<sequence length="366" mass="40057">MSYLVNYAKWRKIFEAEDPEASISDVRSKAVYTGSTVSKTSNASALEQFKNVISQGGQVTGEIDDTKALFRSTKVKSTKAWTVGPKTVQAANYIKVGDRLINGDSGKPVRLEITADDLINNTVEASGNGIYALGRAIQLKYQEKLQGGNLIVIELNKPTPDSITANADTAFQVPIGDFRSGIMFTFVVSKAVIPSVANQTTNVQTAIKAAENQNIDPNRYINNAAMPQVEKASWENLKKVTPIDATAFVKTIQNKKITKYTTELAGLVTTYVDTFFEPFVNAYAERLKQFFRDKLKANSADPELFKSLYAYIDEWKTKQASLKDQYKTAAVSEIQALFKIATSSPGVSQPAASSTARTVKGTEGKL</sequence>
<evidence type="ECO:0000313" key="2">
    <source>
        <dbReference type="EMBL" id="CAB4159399.1"/>
    </source>
</evidence>